<dbReference type="EMBL" id="CAJOBP010005928">
    <property type="protein sequence ID" value="CAF4481275.1"/>
    <property type="molecule type" value="Genomic_DNA"/>
</dbReference>
<name>A0A820UCD4_9BILA</name>
<proteinExistence type="predicted"/>
<evidence type="ECO:0000256" key="1">
    <source>
        <dbReference type="SAM" id="SignalP"/>
    </source>
</evidence>
<protein>
    <submittedName>
        <fullName evidence="2">Uncharacterized protein</fullName>
    </submittedName>
</protein>
<feature type="chain" id="PRO_5032394366" evidence="1">
    <location>
        <begin position="17"/>
        <end position="248"/>
    </location>
</feature>
<accession>A0A820UCD4</accession>
<feature type="signal peptide" evidence="1">
    <location>
        <begin position="1"/>
        <end position="16"/>
    </location>
</feature>
<dbReference type="AlphaFoldDB" id="A0A820UCD4"/>
<evidence type="ECO:0000313" key="2">
    <source>
        <dbReference type="EMBL" id="CAF4481275.1"/>
    </source>
</evidence>
<dbReference type="Proteomes" id="UP000663873">
    <property type="component" value="Unassembled WGS sequence"/>
</dbReference>
<evidence type="ECO:0000313" key="3">
    <source>
        <dbReference type="Proteomes" id="UP000663873"/>
    </source>
</evidence>
<keyword evidence="1" id="KW-0732">Signal</keyword>
<sequence length="248" mass="28546">MMRLLQFLFIFHFAVCQTAEKKYYIRKDLISGMKAGEYSIYDPKGQTIQYRIESHLSFRQNIDLISYPSKKLVGKLKQQYATMIYKARFAVFDDSTEQWANGTIFQHFKLVDMKFTIEWSNRRISMASDAFSFVTRFYDEKEPSKVLAQFTKRITSYLFNQSFEDIIVYYNILWHTQSYPGRTYTVVYDGDANSSLHGAASILRDVATGLGNVARRPGDANSISGDVASISDDATCIPGDNAKIPWYH</sequence>
<comment type="caution">
    <text evidence="2">The sequence shown here is derived from an EMBL/GenBank/DDBJ whole genome shotgun (WGS) entry which is preliminary data.</text>
</comment>
<keyword evidence="3" id="KW-1185">Reference proteome</keyword>
<reference evidence="2" key="1">
    <citation type="submission" date="2021-02" db="EMBL/GenBank/DDBJ databases">
        <authorList>
            <person name="Nowell W R."/>
        </authorList>
    </citation>
    <scope>NUCLEOTIDE SEQUENCE</scope>
</reference>
<organism evidence="2 3">
    <name type="scientific">Rotaria socialis</name>
    <dbReference type="NCBI Taxonomy" id="392032"/>
    <lineage>
        <taxon>Eukaryota</taxon>
        <taxon>Metazoa</taxon>
        <taxon>Spiralia</taxon>
        <taxon>Gnathifera</taxon>
        <taxon>Rotifera</taxon>
        <taxon>Eurotatoria</taxon>
        <taxon>Bdelloidea</taxon>
        <taxon>Philodinida</taxon>
        <taxon>Philodinidae</taxon>
        <taxon>Rotaria</taxon>
    </lineage>
</organism>
<gene>
    <name evidence="2" type="ORF">UJA718_LOCUS24943</name>
</gene>